<proteinExistence type="predicted"/>
<dbReference type="Pfam" id="PF14223">
    <property type="entry name" value="Retrotran_gag_2"/>
    <property type="match status" value="1"/>
</dbReference>
<protein>
    <recommendedName>
        <fullName evidence="5">DUF4219 domain-containing protein</fullName>
    </recommendedName>
</protein>
<feature type="coiled-coil region" evidence="1">
    <location>
        <begin position="175"/>
        <end position="230"/>
    </location>
</feature>
<comment type="caution">
    <text evidence="3">The sequence shown here is derived from an EMBL/GenBank/DDBJ whole genome shotgun (WGS) entry which is preliminary data.</text>
</comment>
<keyword evidence="4" id="KW-1185">Reference proteome</keyword>
<sequence length="297" mass="34476">MARFEEGRSISCPPLFKGEEYFQWSNIIKFFIKSQDYEVWDIIEDGYLEAPKKKKKQRSANDTKTKLNTKAMHILYCGLNEEVSKKVSTCKNAKELWEKLEKLYGNKKGEKKDDDQSCANPLSNPKVDGVLALDEPKVSSNSSELNSYSFNELQDSFDELFLEFETMNSKFKKMISKLEVENDFLSKTKVDFENQNEILKNDLEFSKTSKDVLEKENLDLKVKLESLTKEKEIIFNNSSCRIMAKCSHCHYHGHSIHTCPIKNRQSYRIRQVWVPKGTKDIVTNVNGSKAIWIPKIK</sequence>
<dbReference type="Proteomes" id="UP001165190">
    <property type="component" value="Unassembled WGS sequence"/>
</dbReference>
<organism evidence="3 4">
    <name type="scientific">Hibiscus trionum</name>
    <name type="common">Flower of an hour</name>
    <dbReference type="NCBI Taxonomy" id="183268"/>
    <lineage>
        <taxon>Eukaryota</taxon>
        <taxon>Viridiplantae</taxon>
        <taxon>Streptophyta</taxon>
        <taxon>Embryophyta</taxon>
        <taxon>Tracheophyta</taxon>
        <taxon>Spermatophyta</taxon>
        <taxon>Magnoliopsida</taxon>
        <taxon>eudicotyledons</taxon>
        <taxon>Gunneridae</taxon>
        <taxon>Pentapetalae</taxon>
        <taxon>rosids</taxon>
        <taxon>malvids</taxon>
        <taxon>Malvales</taxon>
        <taxon>Malvaceae</taxon>
        <taxon>Malvoideae</taxon>
        <taxon>Hibiscus</taxon>
    </lineage>
</organism>
<feature type="region of interest" description="Disordered" evidence="2">
    <location>
        <begin position="108"/>
        <end position="131"/>
    </location>
</feature>
<dbReference type="OrthoDB" id="1830455at2759"/>
<evidence type="ECO:0000256" key="2">
    <source>
        <dbReference type="SAM" id="MobiDB-lite"/>
    </source>
</evidence>
<dbReference type="EMBL" id="BSYR01000003">
    <property type="protein sequence ID" value="GMI64958.1"/>
    <property type="molecule type" value="Genomic_DNA"/>
</dbReference>
<evidence type="ECO:0000256" key="1">
    <source>
        <dbReference type="SAM" id="Coils"/>
    </source>
</evidence>
<evidence type="ECO:0000313" key="4">
    <source>
        <dbReference type="Proteomes" id="UP001165190"/>
    </source>
</evidence>
<evidence type="ECO:0008006" key="5">
    <source>
        <dbReference type="Google" id="ProtNLM"/>
    </source>
</evidence>
<reference evidence="3" key="1">
    <citation type="submission" date="2023-05" db="EMBL/GenBank/DDBJ databases">
        <title>Genome and transcriptome analyses reveal genes involved in the formation of fine ridges on petal epidermal cells in Hibiscus trionum.</title>
        <authorList>
            <person name="Koshimizu S."/>
            <person name="Masuda S."/>
            <person name="Ishii T."/>
            <person name="Shirasu K."/>
            <person name="Hoshino A."/>
            <person name="Arita M."/>
        </authorList>
    </citation>
    <scope>NUCLEOTIDE SEQUENCE</scope>
    <source>
        <strain evidence="3">Hamamatsu line</strain>
    </source>
</reference>
<keyword evidence="1" id="KW-0175">Coiled coil</keyword>
<evidence type="ECO:0000313" key="3">
    <source>
        <dbReference type="EMBL" id="GMI64958.1"/>
    </source>
</evidence>
<dbReference type="PANTHER" id="PTHR34676:SF17">
    <property type="entry name" value="OS06G0684500 PROTEIN"/>
    <property type="match status" value="1"/>
</dbReference>
<name>A0A9W7GV10_HIBTR</name>
<gene>
    <name evidence="3" type="ORF">HRI_000165100</name>
</gene>
<accession>A0A9W7GV10</accession>
<dbReference type="PANTHER" id="PTHR34676">
    <property type="entry name" value="DUF4219 DOMAIN-CONTAINING PROTEIN-RELATED"/>
    <property type="match status" value="1"/>
</dbReference>
<dbReference type="AlphaFoldDB" id="A0A9W7GV10"/>